<dbReference type="RefSeq" id="WP_128157150.1">
    <property type="nucleotide sequence ID" value="NZ_JBHSOM010000008.1"/>
</dbReference>
<sequence length="116" mass="12414">MAEIRIDWDGKTWTIPETKAFQIGERVEEIAPLGEILSWMKAPRFFRMARCLGEMLRFAGCKVSDAEVHQQLVSSLGGPEGTGYAGAVFALVDLLMGDAPRAGSGDGASPGKSDPS</sequence>
<name>A0A3S3N947_9RHOB</name>
<keyword evidence="2" id="KW-1185">Reference proteome</keyword>
<dbReference type="EMBL" id="SAVA01000009">
    <property type="protein sequence ID" value="RWR50348.1"/>
    <property type="molecule type" value="Genomic_DNA"/>
</dbReference>
<proteinExistence type="predicted"/>
<dbReference type="AlphaFoldDB" id="A0A3S3N947"/>
<accession>A0A3S3N947</accession>
<reference evidence="1" key="2">
    <citation type="submission" date="2019-01" db="EMBL/GenBank/DDBJ databases">
        <authorList>
            <person name="Li Y."/>
        </authorList>
    </citation>
    <scope>NUCLEOTIDE SEQUENCE [LARGE SCALE GENOMIC DNA]</scope>
    <source>
        <strain evidence="1">CGMCC 1.12963</strain>
    </source>
</reference>
<evidence type="ECO:0000313" key="1">
    <source>
        <dbReference type="EMBL" id="RWR50348.1"/>
    </source>
</evidence>
<protein>
    <recommendedName>
        <fullName evidence="3">Gene transfer agent family protein</fullName>
    </recommendedName>
</protein>
<gene>
    <name evidence="1" type="ORF">EOW66_15205</name>
</gene>
<dbReference type="Proteomes" id="UP000288071">
    <property type="component" value="Unassembled WGS sequence"/>
</dbReference>
<organism evidence="1 2">
    <name type="scientific">Paenirhodobacter huangdaonensis</name>
    <dbReference type="NCBI Taxonomy" id="2501515"/>
    <lineage>
        <taxon>Bacteria</taxon>
        <taxon>Pseudomonadati</taxon>
        <taxon>Pseudomonadota</taxon>
        <taxon>Alphaproteobacteria</taxon>
        <taxon>Rhodobacterales</taxon>
        <taxon>Rhodobacter group</taxon>
        <taxon>Paenirhodobacter</taxon>
    </lineage>
</organism>
<reference evidence="1" key="1">
    <citation type="submission" date="2019-01" db="EMBL/GenBank/DDBJ databases">
        <title>Sinorhodobacter populi sp. nov. isolated from the symptomatic bark tissue of Populus euramericana canker.</title>
        <authorList>
            <person name="Xu G."/>
        </authorList>
    </citation>
    <scope>NUCLEOTIDE SEQUENCE [LARGE SCALE GENOMIC DNA]</scope>
    <source>
        <strain evidence="1">CGMCC 1.12963</strain>
    </source>
</reference>
<comment type="caution">
    <text evidence="1">The sequence shown here is derived from an EMBL/GenBank/DDBJ whole genome shotgun (WGS) entry which is preliminary data.</text>
</comment>
<evidence type="ECO:0008006" key="3">
    <source>
        <dbReference type="Google" id="ProtNLM"/>
    </source>
</evidence>
<evidence type="ECO:0000313" key="2">
    <source>
        <dbReference type="Proteomes" id="UP000288071"/>
    </source>
</evidence>